<proteinExistence type="predicted"/>
<dbReference type="OrthoDB" id="2661613at2"/>
<evidence type="ECO:0000256" key="1">
    <source>
        <dbReference type="SAM" id="Phobius"/>
    </source>
</evidence>
<reference evidence="2" key="1">
    <citation type="submission" date="2016-08" db="EMBL/GenBank/DDBJ databases">
        <title>Complete Genome Seqeunce of Paenibacillus sp. nov. IHBB 9852 from high altitute lake of Indian trans-Himalayas.</title>
        <authorList>
            <person name="Kiran S."/>
            <person name="Swarnkar M.K."/>
            <person name="Rana A."/>
            <person name="Tewari R."/>
            <person name="Gulati A."/>
        </authorList>
    </citation>
    <scope>NUCLEOTIDE SEQUENCE [LARGE SCALE GENOMIC DNA]</scope>
    <source>
        <strain evidence="2">IHBB 9852</strain>
    </source>
</reference>
<sequence length="151" mass="16378">MNKRIPSDIKKSYLLWLVAIGAGVFEMAIAVAQTLSSGSEAGFGLMIQVGIRSLIFAALVYVIVKMQRGKRWARIALTVLLGGIGTVSLLVDPIQWLLEGNSLDTAFTGMTVFSSLFGISRFVHIAAVIAAIIFMYRPAANQYFNPIVSHS</sequence>
<accession>A0A1B2E9X5</accession>
<keyword evidence="1" id="KW-1133">Transmembrane helix</keyword>
<organism evidence="2">
    <name type="scientific">Paenibacillus ihbetae</name>
    <dbReference type="NCBI Taxonomy" id="1870820"/>
    <lineage>
        <taxon>Bacteria</taxon>
        <taxon>Bacillati</taxon>
        <taxon>Bacillota</taxon>
        <taxon>Bacilli</taxon>
        <taxon>Bacillales</taxon>
        <taxon>Paenibacillaceae</taxon>
        <taxon>Paenibacillus</taxon>
    </lineage>
</organism>
<protein>
    <submittedName>
        <fullName evidence="2">Uncharacterized protein</fullName>
    </submittedName>
</protein>
<gene>
    <name evidence="3" type="ORF">BBD40_07355</name>
    <name evidence="2" type="ORF">BBD41_28270</name>
</gene>
<feature type="transmembrane region" description="Helical" evidence="1">
    <location>
        <begin position="75"/>
        <end position="98"/>
    </location>
</feature>
<dbReference type="KEGG" id="pib:BBD41_28270"/>
<dbReference type="EMBL" id="CP016809">
    <property type="protein sequence ID" value="ANY76776.1"/>
    <property type="molecule type" value="Genomic_DNA"/>
</dbReference>
<evidence type="ECO:0000313" key="3">
    <source>
        <dbReference type="EMBL" id="OOC64221.1"/>
    </source>
</evidence>
<feature type="transmembrane region" description="Helical" evidence="1">
    <location>
        <begin position="12"/>
        <end position="35"/>
    </location>
</feature>
<keyword evidence="1" id="KW-0472">Membrane</keyword>
<keyword evidence="4" id="KW-1185">Reference proteome</keyword>
<evidence type="ECO:0000313" key="4">
    <source>
        <dbReference type="Proteomes" id="UP000189059"/>
    </source>
</evidence>
<feature type="transmembrane region" description="Helical" evidence="1">
    <location>
        <begin position="110"/>
        <end position="136"/>
    </location>
</feature>
<reference evidence="3 4" key="2">
    <citation type="submission" date="2016-12" db="EMBL/GenBank/DDBJ databases">
        <title>Genome sequencing and description of Paenibacillus sp. nov. from high altitude lake in the Indian Trans- Himalayas.</title>
        <authorList>
            <person name="Kiran S."/>
            <person name="Swarnkar M.K."/>
            <person name="Rana A."/>
            <person name="Tewari R."/>
            <person name="Gulati A."/>
        </authorList>
    </citation>
    <scope>NUCLEOTIDE SEQUENCE [LARGE SCALE GENOMIC DNA]</scope>
    <source>
        <strain evidence="3 4">IHBB 9951</strain>
    </source>
</reference>
<dbReference type="EMBL" id="MRVI01000001">
    <property type="protein sequence ID" value="OOC64221.1"/>
    <property type="molecule type" value="Genomic_DNA"/>
</dbReference>
<dbReference type="AlphaFoldDB" id="A0A1B2E9X5"/>
<dbReference type="Proteomes" id="UP000189059">
    <property type="component" value="Unassembled WGS sequence"/>
</dbReference>
<name>A0A1B2E9X5_9BACL</name>
<feature type="transmembrane region" description="Helical" evidence="1">
    <location>
        <begin position="41"/>
        <end position="63"/>
    </location>
</feature>
<keyword evidence="1" id="KW-0812">Transmembrane</keyword>
<evidence type="ECO:0000313" key="2">
    <source>
        <dbReference type="EMBL" id="ANY76776.1"/>
    </source>
</evidence>